<reference evidence="10 11" key="1">
    <citation type="submission" date="2024-10" db="EMBL/GenBank/DDBJ databases">
        <title>Updated reference genomes for cyclostephanoid diatoms.</title>
        <authorList>
            <person name="Roberts W.R."/>
            <person name="Alverson A.J."/>
        </authorList>
    </citation>
    <scope>NUCLEOTIDE SEQUENCE [LARGE SCALE GENOMIC DNA]</scope>
    <source>
        <strain evidence="10 11">AJA232-27</strain>
    </source>
</reference>
<feature type="domain" description="EXS" evidence="8">
    <location>
        <begin position="591"/>
        <end position="814"/>
    </location>
</feature>
<feature type="transmembrane region" description="Helical" evidence="7">
    <location>
        <begin position="501"/>
        <end position="524"/>
    </location>
</feature>
<keyword evidence="11" id="KW-1185">Reference proteome</keyword>
<evidence type="ECO:0000313" key="11">
    <source>
        <dbReference type="Proteomes" id="UP001530293"/>
    </source>
</evidence>
<feature type="transmembrane region" description="Helical" evidence="7">
    <location>
        <begin position="427"/>
        <end position="449"/>
    </location>
</feature>
<feature type="transmembrane region" description="Helical" evidence="7">
    <location>
        <begin position="633"/>
        <end position="652"/>
    </location>
</feature>
<evidence type="ECO:0000256" key="2">
    <source>
        <dbReference type="ARBA" id="ARBA00009665"/>
    </source>
</evidence>
<feature type="transmembrane region" description="Helical" evidence="7">
    <location>
        <begin position="530"/>
        <end position="550"/>
    </location>
</feature>
<dbReference type="AlphaFoldDB" id="A0ABD3N857"/>
<comment type="caution">
    <text evidence="10">The sequence shown here is derived from an EMBL/GenBank/DDBJ whole genome shotgun (WGS) entry which is preliminary data.</text>
</comment>
<evidence type="ECO:0000256" key="3">
    <source>
        <dbReference type="ARBA" id="ARBA00022692"/>
    </source>
</evidence>
<proteinExistence type="inferred from homology"/>
<dbReference type="InterPro" id="IPR004331">
    <property type="entry name" value="SPX_dom"/>
</dbReference>
<feature type="transmembrane region" description="Helical" evidence="7">
    <location>
        <begin position="686"/>
        <end position="708"/>
    </location>
</feature>
<comment type="similarity">
    <text evidence="2">Belongs to the SYG1 (TC 2.A.94) family.</text>
</comment>
<keyword evidence="5 7" id="KW-0472">Membrane</keyword>
<evidence type="ECO:0000259" key="9">
    <source>
        <dbReference type="PROSITE" id="PS51382"/>
    </source>
</evidence>
<evidence type="ECO:0000259" key="8">
    <source>
        <dbReference type="PROSITE" id="PS51380"/>
    </source>
</evidence>
<dbReference type="Proteomes" id="UP001530293">
    <property type="component" value="Unassembled WGS sequence"/>
</dbReference>
<evidence type="ECO:0000256" key="1">
    <source>
        <dbReference type="ARBA" id="ARBA00004141"/>
    </source>
</evidence>
<feature type="transmembrane region" description="Helical" evidence="7">
    <location>
        <begin position="822"/>
        <end position="844"/>
    </location>
</feature>
<feature type="transmembrane region" description="Helical" evidence="7">
    <location>
        <begin position="473"/>
        <end position="492"/>
    </location>
</feature>
<feature type="region of interest" description="Disordered" evidence="6">
    <location>
        <begin position="67"/>
        <end position="123"/>
    </location>
</feature>
<feature type="transmembrane region" description="Helical" evidence="7">
    <location>
        <begin position="729"/>
        <end position="749"/>
    </location>
</feature>
<accession>A0ABD3N857</accession>
<name>A0ABD3N857_9STRA</name>
<sequence length="860" mass="99054">MVEFGLKLEDNKVDEWSSQYIDYEKLKLVLKRAKASAEYRDEIIKRMPPGVVAEVLNERKDRMASAAASSSLGEKKIQETTTTSTTTIMEISSTASSRSSAASPPPTSKIATPTVTTPLLGNHPRTTSWGSNINHTVIKVTSYLGFANDRILLLQAYDDADDKLQMFEQSYEQEVSKVKEFYEEKLNETSQRMEVLIESVETSGLNLDARHHKRSQSLIESITRKWGSMIHNHGDNLRAVRKHGGSDLGPTGTTTSTGLPELSKIFSESMDEQDDVQKRKKKEEMVRKEDSIKRALTDIYRTAKLLHNYSIMNYTGFVKLAKKFDKTFPEHKGMLKGKICDDGKQTEFLAAKMEKMYSNWFCDGDVLEAQAQMLSKRGDALLMDWTQLRLGYRLGMCTILAMWVAWDSTWGQIALGQVSIGGRSAFPVFRACFGLLSWHWFWGMSVYVWTRYRINYIYLFEFDPRNVDTPMDIFNDAVDETLVFLLLMLMYYKSDAGDMPLWIPSTAYPSILILYTIKCLIFPWKMRKPLWIAIKQVIMAPFVSPTFFLTYVGDVFTSMIKVFQDLLWTVCFVASGDFLLTDPDPPHAWMDQFWYKNVAIPLICLFPLWLRFNQCLRRYLDTGKRMPNLANSAKYALSQSVTLFGVFHPLYLMQSVQVKSFTDDHVDDSELDMIVLGSIRSNFFQYFWMGLFIASSLYSFCWDVYMDWGLGRREYGYLGPHLMFPKKSNYYLVIGLDLVLRFMWVLTLIPPQSGATFELPAYLSAISMTVELFRRTIWSFFRLENEMRQNTAGYRRVNFVPLHFNSGHKHKYHERHWVGWKVLVEIAVVTSIVVAISAFSVIVAQRATKSVQKMIIKTDL</sequence>
<dbReference type="EMBL" id="JALLBG020000023">
    <property type="protein sequence ID" value="KAL3771533.1"/>
    <property type="molecule type" value="Genomic_DNA"/>
</dbReference>
<keyword evidence="4 7" id="KW-1133">Transmembrane helix</keyword>
<evidence type="ECO:0000313" key="10">
    <source>
        <dbReference type="EMBL" id="KAL3771533.1"/>
    </source>
</evidence>
<feature type="domain" description="SPX" evidence="9">
    <location>
        <begin position="2"/>
        <end position="338"/>
    </location>
</feature>
<dbReference type="PROSITE" id="PS51382">
    <property type="entry name" value="SPX"/>
    <property type="match status" value="1"/>
</dbReference>
<feature type="compositionally biased region" description="Low complexity" evidence="6">
    <location>
        <begin position="79"/>
        <end position="114"/>
    </location>
</feature>
<dbReference type="Pfam" id="PF03105">
    <property type="entry name" value="SPX"/>
    <property type="match status" value="1"/>
</dbReference>
<dbReference type="InterPro" id="IPR004342">
    <property type="entry name" value="EXS_C"/>
</dbReference>
<dbReference type="PANTHER" id="PTHR10783">
    <property type="entry name" value="XENOTROPIC AND POLYTROPIC RETROVIRUS RECEPTOR 1-RELATED"/>
    <property type="match status" value="1"/>
</dbReference>
<dbReference type="Pfam" id="PF03124">
    <property type="entry name" value="EXS"/>
    <property type="match status" value="1"/>
</dbReference>
<evidence type="ECO:0000256" key="6">
    <source>
        <dbReference type="SAM" id="MobiDB-lite"/>
    </source>
</evidence>
<comment type="subcellular location">
    <subcellularLocation>
        <location evidence="1">Membrane</location>
        <topology evidence="1">Multi-pass membrane protein</topology>
    </subcellularLocation>
</comment>
<gene>
    <name evidence="10" type="ORF">ACHAWU_003708</name>
</gene>
<organism evidence="10 11">
    <name type="scientific">Discostella pseudostelligera</name>
    <dbReference type="NCBI Taxonomy" id="259834"/>
    <lineage>
        <taxon>Eukaryota</taxon>
        <taxon>Sar</taxon>
        <taxon>Stramenopiles</taxon>
        <taxon>Ochrophyta</taxon>
        <taxon>Bacillariophyta</taxon>
        <taxon>Coscinodiscophyceae</taxon>
        <taxon>Thalassiosirophycidae</taxon>
        <taxon>Stephanodiscales</taxon>
        <taxon>Stephanodiscaceae</taxon>
        <taxon>Discostella</taxon>
    </lineage>
</organism>
<protein>
    <submittedName>
        <fullName evidence="10">Uncharacterized protein</fullName>
    </submittedName>
</protein>
<evidence type="ECO:0000256" key="5">
    <source>
        <dbReference type="ARBA" id="ARBA00023136"/>
    </source>
</evidence>
<keyword evidence="3 7" id="KW-0812">Transmembrane</keyword>
<feature type="transmembrane region" description="Helical" evidence="7">
    <location>
        <begin position="593"/>
        <end position="612"/>
    </location>
</feature>
<evidence type="ECO:0000256" key="4">
    <source>
        <dbReference type="ARBA" id="ARBA00022989"/>
    </source>
</evidence>
<dbReference type="PROSITE" id="PS51380">
    <property type="entry name" value="EXS"/>
    <property type="match status" value="1"/>
</dbReference>
<dbReference type="PANTHER" id="PTHR10783:SF103">
    <property type="entry name" value="SOLUTE CARRIER FAMILY 53 MEMBER 1"/>
    <property type="match status" value="1"/>
</dbReference>
<evidence type="ECO:0000256" key="7">
    <source>
        <dbReference type="SAM" id="Phobius"/>
    </source>
</evidence>
<dbReference type="GO" id="GO:0016020">
    <property type="term" value="C:membrane"/>
    <property type="evidence" value="ECO:0007669"/>
    <property type="project" value="UniProtKB-SubCell"/>
</dbReference>